<evidence type="ECO:0000256" key="4">
    <source>
        <dbReference type="ARBA" id="ARBA00022475"/>
    </source>
</evidence>
<keyword evidence="8 9" id="KW-0472">Membrane</keyword>
<evidence type="ECO:0000256" key="8">
    <source>
        <dbReference type="ARBA" id="ARBA00023136"/>
    </source>
</evidence>
<keyword evidence="5 9" id="KW-0812">Transmembrane</keyword>
<dbReference type="Pfam" id="PF00528">
    <property type="entry name" value="BPD_transp_1"/>
    <property type="match status" value="1"/>
</dbReference>
<feature type="transmembrane region" description="Helical" evidence="9">
    <location>
        <begin position="163"/>
        <end position="185"/>
    </location>
</feature>
<dbReference type="InterPro" id="IPR035906">
    <property type="entry name" value="MetI-like_sf"/>
</dbReference>
<evidence type="ECO:0000256" key="6">
    <source>
        <dbReference type="ARBA" id="ARBA00022970"/>
    </source>
</evidence>
<dbReference type="GO" id="GO:0043190">
    <property type="term" value="C:ATP-binding cassette (ABC) transporter complex"/>
    <property type="evidence" value="ECO:0007669"/>
    <property type="project" value="InterPro"/>
</dbReference>
<dbReference type="InterPro" id="IPR000515">
    <property type="entry name" value="MetI-like"/>
</dbReference>
<keyword evidence="7 9" id="KW-1133">Transmembrane helix</keyword>
<proteinExistence type="inferred from homology"/>
<dbReference type="InterPro" id="IPR043429">
    <property type="entry name" value="ArtM/GltK/GlnP/TcyL/YhdX-like"/>
</dbReference>
<protein>
    <submittedName>
        <fullName evidence="11">General L-amino acid transport system permease protein</fullName>
    </submittedName>
</protein>
<feature type="transmembrane region" description="Helical" evidence="9">
    <location>
        <begin position="12"/>
        <end position="31"/>
    </location>
</feature>
<feature type="transmembrane region" description="Helical" evidence="9">
    <location>
        <begin position="352"/>
        <end position="371"/>
    </location>
</feature>
<evidence type="ECO:0000256" key="2">
    <source>
        <dbReference type="ARBA" id="ARBA00010072"/>
    </source>
</evidence>
<dbReference type="CDD" id="cd06261">
    <property type="entry name" value="TM_PBP2"/>
    <property type="match status" value="1"/>
</dbReference>
<feature type="domain" description="ABC transmembrane type-1" evidence="10">
    <location>
        <begin position="79"/>
        <end position="371"/>
    </location>
</feature>
<dbReference type="Proteomes" id="UP000199125">
    <property type="component" value="Unassembled WGS sequence"/>
</dbReference>
<name>A0A1H6N5A9_9RHOB</name>
<feature type="transmembrane region" description="Helical" evidence="9">
    <location>
        <begin position="317"/>
        <end position="340"/>
    </location>
</feature>
<keyword evidence="4" id="KW-1003">Cell membrane</keyword>
<evidence type="ECO:0000256" key="3">
    <source>
        <dbReference type="ARBA" id="ARBA00022448"/>
    </source>
</evidence>
<keyword evidence="12" id="KW-1185">Reference proteome</keyword>
<evidence type="ECO:0000256" key="7">
    <source>
        <dbReference type="ARBA" id="ARBA00022989"/>
    </source>
</evidence>
<reference evidence="12" key="1">
    <citation type="submission" date="2016-10" db="EMBL/GenBank/DDBJ databases">
        <authorList>
            <person name="Varghese N."/>
            <person name="Submissions S."/>
        </authorList>
    </citation>
    <scope>NUCLEOTIDE SEQUENCE [LARGE SCALE GENOMIC DNA]</scope>
    <source>
        <strain evidence="12">DSM 11593</strain>
    </source>
</reference>
<accession>A0A1H6N5A9</accession>
<comment type="subcellular location">
    <subcellularLocation>
        <location evidence="1">Cell inner membrane</location>
        <topology evidence="1">Multi-pass membrane protein</topology>
    </subcellularLocation>
    <subcellularLocation>
        <location evidence="9">Cell membrane</location>
        <topology evidence="9">Multi-pass membrane protein</topology>
    </subcellularLocation>
</comment>
<gene>
    <name evidence="11" type="ORF">SAMN04488075_2534</name>
</gene>
<keyword evidence="3 9" id="KW-0813">Transport</keyword>
<feature type="transmembrane region" description="Helical" evidence="9">
    <location>
        <begin position="71"/>
        <end position="103"/>
    </location>
</feature>
<organism evidence="11 12">
    <name type="scientific">Paracoccus alkenifer</name>
    <dbReference type="NCBI Taxonomy" id="65735"/>
    <lineage>
        <taxon>Bacteria</taxon>
        <taxon>Pseudomonadati</taxon>
        <taxon>Pseudomonadota</taxon>
        <taxon>Alphaproteobacteria</taxon>
        <taxon>Rhodobacterales</taxon>
        <taxon>Paracoccaceae</taxon>
        <taxon>Paracoccus</taxon>
    </lineage>
</organism>
<sequence length="387" mass="41816">MVSLLRQQKIRNILLQALFAGIVLLVVIGGWRNAQHALSSQNVVSGFGFLHKSTGWDVNFSLLPASPNDPYWWFFVIGIVNTLFLGILGLTLATFIGGLVGLFRTSSNDLLQLLGRIYVDFFRNIPLILQVFFWYSLVTNLPAPRNAMEFGPLTLSNRGVYMPALNVGGWHVAGAAVTLLLALALPLWLRTTRRLASPPEQRGALVWGVLGGGLLLAAAILLLGRAPGAALIDPPRLQGLNMRGGLRVSPEFTALLVAIGIYGGAYIGEIVRGGFKAVGKGQTEAAHSLGLSPWQSFSRIRLPLALRAMLPILANQYIWLIKATTLGIAVGFTDFFMIVAVTINQSGQTLEAIAILMVGFLAINLSIAAIFNRINRAIALKGNQLRS</sequence>
<dbReference type="AlphaFoldDB" id="A0A1H6N5A9"/>
<dbReference type="Gene3D" id="1.10.3720.10">
    <property type="entry name" value="MetI-like"/>
    <property type="match status" value="1"/>
</dbReference>
<dbReference type="EMBL" id="FNXG01000004">
    <property type="protein sequence ID" value="SEI05555.1"/>
    <property type="molecule type" value="Genomic_DNA"/>
</dbReference>
<dbReference type="NCBIfam" id="TIGR01726">
    <property type="entry name" value="HEQRo_perm_3TM"/>
    <property type="match status" value="1"/>
</dbReference>
<feature type="transmembrane region" description="Helical" evidence="9">
    <location>
        <begin position="205"/>
        <end position="232"/>
    </location>
</feature>
<dbReference type="GO" id="GO:0022857">
    <property type="term" value="F:transmembrane transporter activity"/>
    <property type="evidence" value="ECO:0007669"/>
    <property type="project" value="InterPro"/>
</dbReference>
<dbReference type="SUPFAM" id="SSF161098">
    <property type="entry name" value="MetI-like"/>
    <property type="match status" value="1"/>
</dbReference>
<comment type="similarity">
    <text evidence="2">Belongs to the binding-protein-dependent transport system permease family. HisMQ subfamily.</text>
</comment>
<evidence type="ECO:0000256" key="1">
    <source>
        <dbReference type="ARBA" id="ARBA00004429"/>
    </source>
</evidence>
<evidence type="ECO:0000256" key="5">
    <source>
        <dbReference type="ARBA" id="ARBA00022692"/>
    </source>
</evidence>
<evidence type="ECO:0000256" key="9">
    <source>
        <dbReference type="RuleBase" id="RU363032"/>
    </source>
</evidence>
<dbReference type="PANTHER" id="PTHR30614:SF37">
    <property type="entry name" value="AMINO-ACID ABC TRANSPORTER PERMEASE PROTEIN YHDX-RELATED"/>
    <property type="match status" value="1"/>
</dbReference>
<evidence type="ECO:0000259" key="10">
    <source>
        <dbReference type="PROSITE" id="PS50928"/>
    </source>
</evidence>
<dbReference type="RefSeq" id="WP_090848449.1">
    <property type="nucleotide sequence ID" value="NZ_FNXG01000004.1"/>
</dbReference>
<keyword evidence="6" id="KW-0029">Amino-acid transport</keyword>
<dbReference type="STRING" id="65735.SAMN04488075_2534"/>
<dbReference type="GO" id="GO:0006865">
    <property type="term" value="P:amino acid transport"/>
    <property type="evidence" value="ECO:0007669"/>
    <property type="project" value="UniProtKB-KW"/>
</dbReference>
<evidence type="ECO:0000313" key="12">
    <source>
        <dbReference type="Proteomes" id="UP000199125"/>
    </source>
</evidence>
<feature type="transmembrane region" description="Helical" evidence="9">
    <location>
        <begin position="252"/>
        <end position="271"/>
    </location>
</feature>
<evidence type="ECO:0000313" key="11">
    <source>
        <dbReference type="EMBL" id="SEI05555.1"/>
    </source>
</evidence>
<dbReference type="PANTHER" id="PTHR30614">
    <property type="entry name" value="MEMBRANE COMPONENT OF AMINO ACID ABC TRANSPORTER"/>
    <property type="match status" value="1"/>
</dbReference>
<dbReference type="PROSITE" id="PS50928">
    <property type="entry name" value="ABC_TM1"/>
    <property type="match status" value="1"/>
</dbReference>
<feature type="transmembrane region" description="Helical" evidence="9">
    <location>
        <begin position="124"/>
        <end position="143"/>
    </location>
</feature>
<dbReference type="OrthoDB" id="9808531at2"/>
<dbReference type="InterPro" id="IPR010065">
    <property type="entry name" value="AA_ABC_transptr_permease_3TM"/>
</dbReference>